<dbReference type="SUPFAM" id="SSF88633">
    <property type="entry name" value="Positive stranded ssRNA viruses"/>
    <property type="match status" value="1"/>
</dbReference>
<dbReference type="EMBL" id="MZ556185">
    <property type="protein sequence ID" value="UBJ25906.1"/>
    <property type="molecule type" value="Genomic_DNA"/>
</dbReference>
<dbReference type="Gene3D" id="2.60.120.20">
    <property type="match status" value="1"/>
</dbReference>
<dbReference type="GO" id="GO:0019028">
    <property type="term" value="C:viral capsid"/>
    <property type="evidence" value="ECO:0007669"/>
    <property type="project" value="UniProtKB-KW"/>
</dbReference>
<keyword evidence="2" id="KW-0167">Capsid protein</keyword>
<feature type="domain" description="Icosahedral viral capsid protein S" evidence="3">
    <location>
        <begin position="104"/>
        <end position="291"/>
    </location>
</feature>
<reference evidence="4" key="1">
    <citation type="submission" date="2021-07" db="EMBL/GenBank/DDBJ databases">
        <title>Communication and adaptive evolution of viruses within giant pandas and their associated organisms in a local ecological environment.</title>
        <authorList>
            <person name="Zhao M."/>
            <person name="Liu S."/>
            <person name="Zhang W."/>
        </authorList>
    </citation>
    <scope>NUCLEOTIDE SEQUENCE</scope>
    <source>
        <strain evidence="4">Rpf280cress02-12</strain>
    </source>
</reference>
<evidence type="ECO:0000259" key="3">
    <source>
        <dbReference type="Pfam" id="PF00729"/>
    </source>
</evidence>
<comment type="similarity">
    <text evidence="1">Belongs to the icosahedral plant coat protein family.</text>
</comment>
<keyword evidence="2" id="KW-0946">Virion</keyword>
<dbReference type="InterPro" id="IPR029053">
    <property type="entry name" value="Viral_coat"/>
</dbReference>
<protein>
    <submittedName>
        <fullName evidence="4">Capsid protein</fullName>
    </submittedName>
</protein>
<accession>A0A8K1M4J1</accession>
<name>A0A8K1M4J1_9VIRU</name>
<organism evidence="4">
    <name type="scientific">Red panda feces-associated circular DNA virus 15</name>
    <dbReference type="NCBI Taxonomy" id="2863968"/>
    <lineage>
        <taxon>Viruses</taxon>
        <taxon>Monodnaviria</taxon>
        <taxon>Shotokuvirae</taxon>
        <taxon>Cressdnaviricota</taxon>
    </lineage>
</organism>
<evidence type="ECO:0000256" key="2">
    <source>
        <dbReference type="ARBA" id="ARBA00022561"/>
    </source>
</evidence>
<dbReference type="InterPro" id="IPR000937">
    <property type="entry name" value="Capsid_prot_S-dom_vir"/>
</dbReference>
<dbReference type="Pfam" id="PF00729">
    <property type="entry name" value="Viral_coat"/>
    <property type="match status" value="1"/>
</dbReference>
<sequence length="451" mass="48827">MSAKKPITYTKTVTTSRRPSARKLSYRRPAYRKSYRKTNYKRRYYNGGIARTVGSMGGSILGGYLGGPAGAVLGSRVGSKAGDLFSSITGMGDYKVSYNTVVNPQQTPMFKNKGRSVFISHREYIQDVVTSATPGAFDIDSFEINPALSSTFPWLATIAQNFEQYRIHGMVFHFKSNSADALNSVNTALGTVILATQYNVLLPLFKNKQEMENYEFGCSTRPSSDVLHPVECDPKVTSFGPVFDVKLGGNDSGDNRLYCPGRFSIATVGQQGTSVNIGELWVTYDIEFFKPRMGDVASMISQFKATGTFTAAQPFGTVPLIPSESSDFSAVSITPTTIFFDKSFTGKVQVSVDWNGVLTAGLSGPASATPVGGVNLFRVLRDNQGATIGLPPMGSSSTTTVYWTCFLDIVNGGSLVLNGGVYTGMTSVDVIVTTLPSTFEQYEEEDDFVLP</sequence>
<proteinExistence type="inferred from homology"/>
<evidence type="ECO:0000313" key="4">
    <source>
        <dbReference type="EMBL" id="UBJ25906.1"/>
    </source>
</evidence>
<evidence type="ECO:0000256" key="1">
    <source>
        <dbReference type="ARBA" id="ARBA00007446"/>
    </source>
</evidence>
<dbReference type="GO" id="GO:0005198">
    <property type="term" value="F:structural molecule activity"/>
    <property type="evidence" value="ECO:0007669"/>
    <property type="project" value="InterPro"/>
</dbReference>